<dbReference type="EMBL" id="LUKF01000014">
    <property type="protein sequence ID" value="KYG63251.1"/>
    <property type="molecule type" value="Genomic_DNA"/>
</dbReference>
<comment type="caution">
    <text evidence="2">The sequence shown here is derived from an EMBL/GenBank/DDBJ whole genome shotgun (WGS) entry which is preliminary data.</text>
</comment>
<evidence type="ECO:0000313" key="2">
    <source>
        <dbReference type="EMBL" id="KYG63251.1"/>
    </source>
</evidence>
<gene>
    <name evidence="2" type="ORF">AZI85_04235</name>
</gene>
<evidence type="ECO:0000256" key="1">
    <source>
        <dbReference type="SAM" id="SignalP"/>
    </source>
</evidence>
<reference evidence="2 3" key="1">
    <citation type="submission" date="2016-03" db="EMBL/GenBank/DDBJ databases">
        <authorList>
            <person name="Ploux O."/>
        </authorList>
    </citation>
    <scope>NUCLEOTIDE SEQUENCE [LARGE SCALE GENOMIC DNA]</scope>
    <source>
        <strain evidence="2 3">BER2</strain>
    </source>
</reference>
<feature type="chain" id="PRO_5007573047" evidence="1">
    <location>
        <begin position="19"/>
        <end position="140"/>
    </location>
</feature>
<dbReference type="AlphaFoldDB" id="A0A150WHR1"/>
<organism evidence="2 3">
    <name type="scientific">Bdellovibrio bacteriovorus</name>
    <dbReference type="NCBI Taxonomy" id="959"/>
    <lineage>
        <taxon>Bacteria</taxon>
        <taxon>Pseudomonadati</taxon>
        <taxon>Bdellovibrionota</taxon>
        <taxon>Bdellovibrionia</taxon>
        <taxon>Bdellovibrionales</taxon>
        <taxon>Pseudobdellovibrionaceae</taxon>
        <taxon>Bdellovibrio</taxon>
    </lineage>
</organism>
<dbReference type="OrthoDB" id="5294969at2"/>
<sequence>MKTLISILIALSSSSALASVTRLICIPSQNDDVQIEVLFNKAIDPKTPFIGSYNFGATLIVKEKGFAQNYTNSNIRMTPEVYYSDISMRGDAEGVYLRLYPQFKGSEFSHYTGQLFVNDLETRDYFNFRDSGAGPGFSCK</sequence>
<evidence type="ECO:0000313" key="3">
    <source>
        <dbReference type="Proteomes" id="UP000075391"/>
    </source>
</evidence>
<dbReference type="Proteomes" id="UP000075391">
    <property type="component" value="Unassembled WGS sequence"/>
</dbReference>
<name>A0A150WHR1_BDEBC</name>
<dbReference type="RefSeq" id="WP_063243617.1">
    <property type="nucleotide sequence ID" value="NZ_LUKF01000014.1"/>
</dbReference>
<accession>A0A150WHR1</accession>
<protein>
    <submittedName>
        <fullName evidence="2">Uncharacterized protein</fullName>
    </submittedName>
</protein>
<feature type="signal peptide" evidence="1">
    <location>
        <begin position="1"/>
        <end position="18"/>
    </location>
</feature>
<keyword evidence="1" id="KW-0732">Signal</keyword>
<proteinExistence type="predicted"/>